<reference evidence="6" key="1">
    <citation type="submission" date="2022-03" db="EMBL/GenBank/DDBJ databases">
        <authorList>
            <person name="Tunstrom K."/>
        </authorList>
    </citation>
    <scope>NUCLEOTIDE SEQUENCE</scope>
</reference>
<keyword evidence="3 5" id="KW-1133">Transmembrane helix</keyword>
<dbReference type="GO" id="GO:0016020">
    <property type="term" value="C:membrane"/>
    <property type="evidence" value="ECO:0007669"/>
    <property type="project" value="UniProtKB-SubCell"/>
</dbReference>
<keyword evidence="7" id="KW-1185">Reference proteome</keyword>
<protein>
    <recommendedName>
        <fullName evidence="8">Aquaporin</fullName>
    </recommendedName>
</protein>
<evidence type="ECO:0008006" key="8">
    <source>
        <dbReference type="Google" id="ProtNLM"/>
    </source>
</evidence>
<dbReference type="EMBL" id="CAKOGL010000022">
    <property type="protein sequence ID" value="CAH2100284.1"/>
    <property type="molecule type" value="Genomic_DNA"/>
</dbReference>
<name>A0AAU9URQ6_EUPED</name>
<sequence length="89" mass="9603">MKTDYPMDEMQKRTSSIVGLSDVTDNKLIWRQLVAELMGTFLLTSIGVASCIAITASSAPANTSIALCFGLLVGSIVQVYSLAYDVFLH</sequence>
<organism evidence="6 7">
    <name type="scientific">Euphydryas editha</name>
    <name type="common">Edith's checkerspot</name>
    <dbReference type="NCBI Taxonomy" id="104508"/>
    <lineage>
        <taxon>Eukaryota</taxon>
        <taxon>Metazoa</taxon>
        <taxon>Ecdysozoa</taxon>
        <taxon>Arthropoda</taxon>
        <taxon>Hexapoda</taxon>
        <taxon>Insecta</taxon>
        <taxon>Pterygota</taxon>
        <taxon>Neoptera</taxon>
        <taxon>Endopterygota</taxon>
        <taxon>Lepidoptera</taxon>
        <taxon>Glossata</taxon>
        <taxon>Ditrysia</taxon>
        <taxon>Papilionoidea</taxon>
        <taxon>Nymphalidae</taxon>
        <taxon>Nymphalinae</taxon>
        <taxon>Euphydryas</taxon>
    </lineage>
</organism>
<keyword evidence="4 5" id="KW-0472">Membrane</keyword>
<keyword evidence="2 5" id="KW-0812">Transmembrane</keyword>
<evidence type="ECO:0000313" key="6">
    <source>
        <dbReference type="EMBL" id="CAH2100284.1"/>
    </source>
</evidence>
<evidence type="ECO:0000256" key="4">
    <source>
        <dbReference type="ARBA" id="ARBA00023136"/>
    </source>
</evidence>
<dbReference type="AlphaFoldDB" id="A0AAU9URQ6"/>
<dbReference type="SUPFAM" id="SSF81338">
    <property type="entry name" value="Aquaporin-like"/>
    <property type="match status" value="1"/>
</dbReference>
<comment type="caution">
    <text evidence="6">The sequence shown here is derived from an EMBL/GenBank/DDBJ whole genome shotgun (WGS) entry which is preliminary data.</text>
</comment>
<evidence type="ECO:0000256" key="1">
    <source>
        <dbReference type="ARBA" id="ARBA00004141"/>
    </source>
</evidence>
<gene>
    <name evidence="6" type="ORF">EEDITHA_LOCUS15168</name>
</gene>
<dbReference type="Gene3D" id="1.20.1080.10">
    <property type="entry name" value="Glycerol uptake facilitator protein"/>
    <property type="match status" value="1"/>
</dbReference>
<evidence type="ECO:0000256" key="3">
    <source>
        <dbReference type="ARBA" id="ARBA00022989"/>
    </source>
</evidence>
<comment type="subcellular location">
    <subcellularLocation>
        <location evidence="1">Membrane</location>
        <topology evidence="1">Multi-pass membrane protein</topology>
    </subcellularLocation>
</comment>
<feature type="transmembrane region" description="Helical" evidence="5">
    <location>
        <begin position="37"/>
        <end position="58"/>
    </location>
</feature>
<dbReference type="InterPro" id="IPR023271">
    <property type="entry name" value="Aquaporin-like"/>
</dbReference>
<evidence type="ECO:0000256" key="5">
    <source>
        <dbReference type="SAM" id="Phobius"/>
    </source>
</evidence>
<evidence type="ECO:0000313" key="7">
    <source>
        <dbReference type="Proteomes" id="UP001153954"/>
    </source>
</evidence>
<dbReference type="Proteomes" id="UP001153954">
    <property type="component" value="Unassembled WGS sequence"/>
</dbReference>
<feature type="transmembrane region" description="Helical" evidence="5">
    <location>
        <begin position="64"/>
        <end position="87"/>
    </location>
</feature>
<proteinExistence type="predicted"/>
<accession>A0AAU9URQ6</accession>
<evidence type="ECO:0000256" key="2">
    <source>
        <dbReference type="ARBA" id="ARBA00022692"/>
    </source>
</evidence>